<evidence type="ECO:0000313" key="2">
    <source>
        <dbReference type="Proteomes" id="UP000053424"/>
    </source>
</evidence>
<reference evidence="1 2" key="1">
    <citation type="submission" date="2014-04" db="EMBL/GenBank/DDBJ databases">
        <authorList>
            <consortium name="DOE Joint Genome Institute"/>
            <person name="Kuo A."/>
            <person name="Gay G."/>
            <person name="Dore J."/>
            <person name="Kohler A."/>
            <person name="Nagy L.G."/>
            <person name="Floudas D."/>
            <person name="Copeland A."/>
            <person name="Barry K.W."/>
            <person name="Cichocki N."/>
            <person name="Veneault-Fourrey C."/>
            <person name="LaButti K."/>
            <person name="Lindquist E.A."/>
            <person name="Lipzen A."/>
            <person name="Lundell T."/>
            <person name="Morin E."/>
            <person name="Murat C."/>
            <person name="Sun H."/>
            <person name="Tunlid A."/>
            <person name="Henrissat B."/>
            <person name="Grigoriev I.V."/>
            <person name="Hibbett D.S."/>
            <person name="Martin F."/>
            <person name="Nordberg H.P."/>
            <person name="Cantor M.N."/>
            <person name="Hua S.X."/>
        </authorList>
    </citation>
    <scope>NUCLEOTIDE SEQUENCE [LARGE SCALE GENOMIC DNA]</scope>
    <source>
        <strain evidence="2">h7</strain>
    </source>
</reference>
<dbReference type="AlphaFoldDB" id="A0A0C3BWJ8"/>
<dbReference type="Proteomes" id="UP000053424">
    <property type="component" value="Unassembled WGS sequence"/>
</dbReference>
<evidence type="ECO:0008006" key="3">
    <source>
        <dbReference type="Google" id="ProtNLM"/>
    </source>
</evidence>
<sequence length="481" mass="53973">MGHTRSQGLLVPLYNQWSITGPYAPLSYYKVHRFQMPQFHHPLPSQPHRNMTEPSTPATYQLAVKPVPITPLSSASPPKPPMSSSQISQTSLQYQPEKQYYHQSGDLVFVVEGILFKIHRFQLERALGVNSDPIPLGAQQLLQGVAEKNLKIQFLHDKAEEFRALCWALYAPPHEIVLQHTASHFKLDLILNVFLISHKYCLESLQTFAHQILVSHCNATCKIPELERVLRLSIGNKASPVTKAVEQALLHRLEEDRLGTISTARLITLAEELGMRDFQGKLYYHELVRDEASILKIPSSTAYNFPCTGNLTEKQLLALFHGYRSLLRYWRHLPSEVREKTLPKLASCEDHWKCQSEWNSAWNSININASPPNLDVLAALEKIRTSLPNSLKPNPPFPFPSPPFAFIGSPTPATPAPNLFVTPAPAPAPNPFATPAPAPVATLCPLNAQRRMQPCGQKELDDLIKRLEDTLADHFLGSHLP</sequence>
<keyword evidence="2" id="KW-1185">Reference proteome</keyword>
<dbReference type="EMBL" id="KN831781">
    <property type="protein sequence ID" value="KIM40985.1"/>
    <property type="molecule type" value="Genomic_DNA"/>
</dbReference>
<name>A0A0C3BWJ8_HEBCY</name>
<accession>A0A0C3BWJ8</accession>
<proteinExistence type="predicted"/>
<protein>
    <recommendedName>
        <fullName evidence="3">BTB domain-containing protein</fullName>
    </recommendedName>
</protein>
<gene>
    <name evidence="1" type="ORF">M413DRAFT_28085</name>
</gene>
<organism evidence="1 2">
    <name type="scientific">Hebeloma cylindrosporum</name>
    <dbReference type="NCBI Taxonomy" id="76867"/>
    <lineage>
        <taxon>Eukaryota</taxon>
        <taxon>Fungi</taxon>
        <taxon>Dikarya</taxon>
        <taxon>Basidiomycota</taxon>
        <taxon>Agaricomycotina</taxon>
        <taxon>Agaricomycetes</taxon>
        <taxon>Agaricomycetidae</taxon>
        <taxon>Agaricales</taxon>
        <taxon>Agaricineae</taxon>
        <taxon>Hymenogastraceae</taxon>
        <taxon>Hebeloma</taxon>
    </lineage>
</organism>
<dbReference type="OrthoDB" id="3157337at2759"/>
<dbReference type="HOGENOM" id="CLU_040194_0_0_1"/>
<evidence type="ECO:0000313" key="1">
    <source>
        <dbReference type="EMBL" id="KIM40985.1"/>
    </source>
</evidence>
<reference evidence="2" key="2">
    <citation type="submission" date="2015-01" db="EMBL/GenBank/DDBJ databases">
        <title>Evolutionary Origins and Diversification of the Mycorrhizal Mutualists.</title>
        <authorList>
            <consortium name="DOE Joint Genome Institute"/>
            <consortium name="Mycorrhizal Genomics Consortium"/>
            <person name="Kohler A."/>
            <person name="Kuo A."/>
            <person name="Nagy L.G."/>
            <person name="Floudas D."/>
            <person name="Copeland A."/>
            <person name="Barry K.W."/>
            <person name="Cichocki N."/>
            <person name="Veneault-Fourrey C."/>
            <person name="LaButti K."/>
            <person name="Lindquist E.A."/>
            <person name="Lipzen A."/>
            <person name="Lundell T."/>
            <person name="Morin E."/>
            <person name="Murat C."/>
            <person name="Riley R."/>
            <person name="Ohm R."/>
            <person name="Sun H."/>
            <person name="Tunlid A."/>
            <person name="Henrissat B."/>
            <person name="Grigoriev I.V."/>
            <person name="Hibbett D.S."/>
            <person name="Martin F."/>
        </authorList>
    </citation>
    <scope>NUCLEOTIDE SEQUENCE [LARGE SCALE GENOMIC DNA]</scope>
    <source>
        <strain evidence="2">h7</strain>
    </source>
</reference>